<sequence length="932" mass="102125">MTSHTHNQSKVVVCYYSSWAHYRQGEGRYRVEDIPVDLCTHLVYAFTVLDSNTLLMKSHDKWLDKDLKNLEKFTQLKEKKKGLKVLLGVGGWNDSRSTKYSRLVASPDSRRNFANHALDFLLRYGFDGLDLDWEYPGYEEGSPRDKQGFTAWVKELKEVLAPQGLMLTSAVSASRTVIDRGYDIPRVAELLDLIFLMSYDFHGSWERKVAHHSPLYPEPGQNPEFCSDFAVNYWIQKGAPPSKIVMGVPLYGRSWTLASSDNNSPGASAVGPGRPGPHVKASGNLAFFECCLAFLKEGWSKVTGVGGPYITKDNQWVGYDDVEAVTKKAQYAIDEGLGGVMVWDLPSDDFGNLCGNGKNPLLTAIASTLKVTSTLPPGTSTIHPGTSTSPSSPSRPLGGDDTDNLVEDNDISDRENGGENRRDRKQGRWPTGPGQSATRAPGTQTNGMAGNDANKTSNLLYPWLAWPIFSQEQPSRPKQDSSTKPTQPSKPRQPSFSQPSTVHNKDNTTSNQLYPWLAWPIFSQGQPGSQTVKPSQPSKLRRPTTAALTQSGQGAKPPVSQPGQSSTKGEEENKTSNLLYPWLGWPIFSQGQPTTQNRKPSQPTMTTVSQSTQSSRPNIPQPIKPAISQPAKPAISQPAKPAISQPAKPTISQPSSSESGQGSTGGDKNNTTSSLLYPWLAWPIFSGSQPSSQKQDLTQKPQGPTVSHSTKPSTSLTHQSTTPTITQQHQTVTPTITQHHQTPRPTFSHLHQPAKPATSRPVQTDRPQTSQGTGSTKGTTTSNLHYPWQTWPVFSQSPTASQRQGLSIKSSQPSISQPGFSQQLQSSRESQTDNQIKPSQPLVSKPFQSTTLITRPIVRLGRPGGPNVKPPTSPEWYSSCHVREYAPDPSSCNHFYRCTNGIAYRFDCPGGLVWHQSETSCDWPHAAPCPSL</sequence>
<name>A0AAE1UED6_9EUCA</name>
<feature type="domain" description="Chitin-binding type-2" evidence="8">
    <location>
        <begin position="877"/>
        <end position="931"/>
    </location>
</feature>
<feature type="region of interest" description="Disordered" evidence="7">
    <location>
        <begin position="525"/>
        <end position="574"/>
    </location>
</feature>
<evidence type="ECO:0008006" key="12">
    <source>
        <dbReference type="Google" id="ProtNLM"/>
    </source>
</evidence>
<dbReference type="PANTHER" id="PTHR11177">
    <property type="entry name" value="CHITINASE"/>
    <property type="match status" value="1"/>
</dbReference>
<dbReference type="InterPro" id="IPR001579">
    <property type="entry name" value="Glyco_hydro_18_chit_AS"/>
</dbReference>
<feature type="compositionally biased region" description="Low complexity" evidence="7">
    <location>
        <begin position="652"/>
        <end position="661"/>
    </location>
</feature>
<feature type="region of interest" description="Disordered" evidence="7">
    <location>
        <begin position="472"/>
        <end position="509"/>
    </location>
</feature>
<dbReference type="InterPro" id="IPR002557">
    <property type="entry name" value="Chitin-bd_dom"/>
</dbReference>
<dbReference type="InterPro" id="IPR029070">
    <property type="entry name" value="Chitinase_insertion_sf"/>
</dbReference>
<organism evidence="10 11">
    <name type="scientific">Petrolisthes manimaculis</name>
    <dbReference type="NCBI Taxonomy" id="1843537"/>
    <lineage>
        <taxon>Eukaryota</taxon>
        <taxon>Metazoa</taxon>
        <taxon>Ecdysozoa</taxon>
        <taxon>Arthropoda</taxon>
        <taxon>Crustacea</taxon>
        <taxon>Multicrustacea</taxon>
        <taxon>Malacostraca</taxon>
        <taxon>Eumalacostraca</taxon>
        <taxon>Eucarida</taxon>
        <taxon>Decapoda</taxon>
        <taxon>Pleocyemata</taxon>
        <taxon>Anomura</taxon>
        <taxon>Galatheoidea</taxon>
        <taxon>Porcellanidae</taxon>
        <taxon>Petrolisthes</taxon>
    </lineage>
</organism>
<feature type="compositionally biased region" description="Polar residues" evidence="7">
    <location>
        <begin position="482"/>
        <end position="509"/>
    </location>
</feature>
<dbReference type="InterPro" id="IPR036508">
    <property type="entry name" value="Chitin-bd_dom_sf"/>
</dbReference>
<dbReference type="InterPro" id="IPR001223">
    <property type="entry name" value="Glyco_hydro18_cat"/>
</dbReference>
<feature type="region of interest" description="Disordered" evidence="7">
    <location>
        <begin position="797"/>
        <end position="848"/>
    </location>
</feature>
<dbReference type="InterPro" id="IPR050314">
    <property type="entry name" value="Glycosyl_Hydrlase_18"/>
</dbReference>
<dbReference type="SMART" id="SM00494">
    <property type="entry name" value="ChtBD2"/>
    <property type="match status" value="1"/>
</dbReference>
<feature type="compositionally biased region" description="Low complexity" evidence="7">
    <location>
        <begin position="600"/>
        <end position="617"/>
    </location>
</feature>
<dbReference type="GO" id="GO:0005576">
    <property type="term" value="C:extracellular region"/>
    <property type="evidence" value="ECO:0007669"/>
    <property type="project" value="InterPro"/>
</dbReference>
<gene>
    <name evidence="10" type="ORF">Pmani_011508</name>
</gene>
<keyword evidence="11" id="KW-1185">Reference proteome</keyword>
<feature type="region of interest" description="Disordered" evidence="7">
    <location>
        <begin position="375"/>
        <end position="454"/>
    </location>
</feature>
<feature type="domain" description="GH18" evidence="9">
    <location>
        <begin position="10"/>
        <end position="372"/>
    </location>
</feature>
<comment type="similarity">
    <text evidence="1">Belongs to the glycosyl hydrolase 18 family. Chitinase class II subfamily.</text>
</comment>
<accession>A0AAE1UED6</accession>
<feature type="region of interest" description="Disordered" evidence="7">
    <location>
        <begin position="687"/>
        <end position="784"/>
    </location>
</feature>
<evidence type="ECO:0000256" key="1">
    <source>
        <dbReference type="ARBA" id="ARBA00009121"/>
    </source>
</evidence>
<dbReference type="GO" id="GO:0004568">
    <property type="term" value="F:chitinase activity"/>
    <property type="evidence" value="ECO:0007669"/>
    <property type="project" value="TreeGrafter"/>
</dbReference>
<feature type="region of interest" description="Disordered" evidence="7">
    <location>
        <begin position="587"/>
        <end position="672"/>
    </location>
</feature>
<dbReference type="Pfam" id="PF01607">
    <property type="entry name" value="CBM_14"/>
    <property type="match status" value="1"/>
</dbReference>
<dbReference type="GO" id="GO:0005975">
    <property type="term" value="P:carbohydrate metabolic process"/>
    <property type="evidence" value="ECO:0007669"/>
    <property type="project" value="InterPro"/>
</dbReference>
<feature type="compositionally biased region" description="Basic and acidic residues" evidence="7">
    <location>
        <begin position="411"/>
        <end position="422"/>
    </location>
</feature>
<feature type="compositionally biased region" description="Polar residues" evidence="7">
    <location>
        <begin position="525"/>
        <end position="538"/>
    </location>
</feature>
<dbReference type="SUPFAM" id="SSF57625">
    <property type="entry name" value="Invertebrate chitin-binding proteins"/>
    <property type="match status" value="1"/>
</dbReference>
<dbReference type="SUPFAM" id="SSF51445">
    <property type="entry name" value="(Trans)glycosidases"/>
    <property type="match status" value="1"/>
</dbReference>
<keyword evidence="2" id="KW-0147">Chitin-binding</keyword>
<evidence type="ECO:0000256" key="4">
    <source>
        <dbReference type="ARBA" id="ARBA00023157"/>
    </source>
</evidence>
<dbReference type="CDD" id="cd02872">
    <property type="entry name" value="GH18_chitolectin_chitotriosidase"/>
    <property type="match status" value="1"/>
</dbReference>
<evidence type="ECO:0000259" key="9">
    <source>
        <dbReference type="PROSITE" id="PS51910"/>
    </source>
</evidence>
<dbReference type="Proteomes" id="UP001292094">
    <property type="component" value="Unassembled WGS sequence"/>
</dbReference>
<dbReference type="FunFam" id="3.10.50.10:FF:000001">
    <property type="entry name" value="Chitinase 3-like 1"/>
    <property type="match status" value="1"/>
</dbReference>
<feature type="compositionally biased region" description="Low complexity" evidence="7">
    <location>
        <begin position="768"/>
        <end position="782"/>
    </location>
</feature>
<feature type="compositionally biased region" description="Polar residues" evidence="7">
    <location>
        <begin position="433"/>
        <end position="454"/>
    </location>
</feature>
<proteinExistence type="inferred from homology"/>
<dbReference type="InterPro" id="IPR017853">
    <property type="entry name" value="GH"/>
</dbReference>
<comment type="caution">
    <text evidence="10">The sequence shown here is derived from an EMBL/GenBank/DDBJ whole genome shotgun (WGS) entry which is preliminary data.</text>
</comment>
<evidence type="ECO:0000313" key="10">
    <source>
        <dbReference type="EMBL" id="KAK4317406.1"/>
    </source>
</evidence>
<feature type="compositionally biased region" description="Polar residues" evidence="7">
    <location>
        <begin position="819"/>
        <end position="848"/>
    </location>
</feature>
<dbReference type="Pfam" id="PF00704">
    <property type="entry name" value="Glyco_hydro_18"/>
    <property type="match status" value="1"/>
</dbReference>
<dbReference type="PROSITE" id="PS01095">
    <property type="entry name" value="GH18_1"/>
    <property type="match status" value="1"/>
</dbReference>
<keyword evidence="3 6" id="KW-0378">Hydrolase</keyword>
<dbReference type="PROSITE" id="PS51910">
    <property type="entry name" value="GH18_2"/>
    <property type="match status" value="1"/>
</dbReference>
<keyword evidence="4" id="KW-1015">Disulfide bond</keyword>
<dbReference type="PROSITE" id="PS50940">
    <property type="entry name" value="CHIT_BIND_II"/>
    <property type="match status" value="1"/>
</dbReference>
<evidence type="ECO:0000256" key="7">
    <source>
        <dbReference type="SAM" id="MobiDB-lite"/>
    </source>
</evidence>
<dbReference type="PANTHER" id="PTHR11177:SF317">
    <property type="entry name" value="CHITINASE 12-RELATED"/>
    <property type="match status" value="1"/>
</dbReference>
<evidence type="ECO:0000256" key="3">
    <source>
        <dbReference type="ARBA" id="ARBA00022801"/>
    </source>
</evidence>
<dbReference type="EMBL" id="JAWZYT010000922">
    <property type="protein sequence ID" value="KAK4317406.1"/>
    <property type="molecule type" value="Genomic_DNA"/>
</dbReference>
<dbReference type="GO" id="GO:0006032">
    <property type="term" value="P:chitin catabolic process"/>
    <property type="evidence" value="ECO:0007669"/>
    <property type="project" value="TreeGrafter"/>
</dbReference>
<feature type="compositionally biased region" description="Low complexity" evidence="7">
    <location>
        <begin position="807"/>
        <end position="818"/>
    </location>
</feature>
<evidence type="ECO:0000259" key="8">
    <source>
        <dbReference type="PROSITE" id="PS50940"/>
    </source>
</evidence>
<evidence type="ECO:0000313" key="11">
    <source>
        <dbReference type="Proteomes" id="UP001292094"/>
    </source>
</evidence>
<dbReference type="Gene3D" id="2.170.140.10">
    <property type="entry name" value="Chitin binding domain"/>
    <property type="match status" value="1"/>
</dbReference>
<keyword evidence="5 6" id="KW-0326">Glycosidase</keyword>
<dbReference type="GO" id="GO:0008061">
    <property type="term" value="F:chitin binding"/>
    <property type="evidence" value="ECO:0007669"/>
    <property type="project" value="UniProtKB-KW"/>
</dbReference>
<feature type="compositionally biased region" description="Acidic residues" evidence="7">
    <location>
        <begin position="400"/>
        <end position="410"/>
    </location>
</feature>
<feature type="compositionally biased region" description="Polar residues" evidence="7">
    <location>
        <begin position="687"/>
        <end position="745"/>
    </location>
</feature>
<evidence type="ECO:0000256" key="2">
    <source>
        <dbReference type="ARBA" id="ARBA00022669"/>
    </source>
</evidence>
<feature type="compositionally biased region" description="Low complexity" evidence="7">
    <location>
        <begin position="376"/>
        <end position="399"/>
    </location>
</feature>
<protein>
    <recommendedName>
        <fullName evidence="12">Chitinase</fullName>
    </recommendedName>
</protein>
<dbReference type="Gene3D" id="3.20.20.80">
    <property type="entry name" value="Glycosidases"/>
    <property type="match status" value="1"/>
</dbReference>
<feature type="compositionally biased region" description="Polar residues" evidence="7">
    <location>
        <begin position="589"/>
        <end position="599"/>
    </location>
</feature>
<dbReference type="SMART" id="SM00636">
    <property type="entry name" value="Glyco_18"/>
    <property type="match status" value="1"/>
</dbReference>
<dbReference type="AlphaFoldDB" id="A0AAE1UED6"/>
<reference evidence="10" key="1">
    <citation type="submission" date="2023-11" db="EMBL/GenBank/DDBJ databases">
        <title>Genome assemblies of two species of porcelain crab, Petrolisthes cinctipes and Petrolisthes manimaculis (Anomura: Porcellanidae).</title>
        <authorList>
            <person name="Angst P."/>
        </authorList>
    </citation>
    <scope>NUCLEOTIDE SEQUENCE</scope>
    <source>
        <strain evidence="10">PB745_02</strain>
        <tissue evidence="10">Gill</tissue>
    </source>
</reference>
<dbReference type="Gene3D" id="3.10.50.10">
    <property type="match status" value="1"/>
</dbReference>
<evidence type="ECO:0000256" key="5">
    <source>
        <dbReference type="ARBA" id="ARBA00023295"/>
    </source>
</evidence>
<evidence type="ECO:0000256" key="6">
    <source>
        <dbReference type="RuleBase" id="RU000489"/>
    </source>
</evidence>
<dbReference type="InterPro" id="IPR011583">
    <property type="entry name" value="Chitinase_II/V-like_cat"/>
</dbReference>
<dbReference type="SUPFAM" id="SSF54556">
    <property type="entry name" value="Chitinase insertion domain"/>
    <property type="match status" value="1"/>
</dbReference>